<dbReference type="Pfam" id="PF13640">
    <property type="entry name" value="2OG-FeII_Oxy_3"/>
    <property type="match status" value="1"/>
</dbReference>
<organism evidence="8">
    <name type="scientific">Odontella aurita</name>
    <dbReference type="NCBI Taxonomy" id="265563"/>
    <lineage>
        <taxon>Eukaryota</taxon>
        <taxon>Sar</taxon>
        <taxon>Stramenopiles</taxon>
        <taxon>Ochrophyta</taxon>
        <taxon>Bacillariophyta</taxon>
        <taxon>Mediophyceae</taxon>
        <taxon>Biddulphiophycidae</taxon>
        <taxon>Eupodiscales</taxon>
        <taxon>Odontellaceae</taxon>
        <taxon>Odontella</taxon>
    </lineage>
</organism>
<evidence type="ECO:0000313" key="8">
    <source>
        <dbReference type="EMBL" id="CAE2213719.1"/>
    </source>
</evidence>
<accession>A0A7S4HZJ9</accession>
<dbReference type="GO" id="GO:0005506">
    <property type="term" value="F:iron ion binding"/>
    <property type="evidence" value="ECO:0007669"/>
    <property type="project" value="InterPro"/>
</dbReference>
<evidence type="ECO:0000256" key="1">
    <source>
        <dbReference type="ARBA" id="ARBA00001961"/>
    </source>
</evidence>
<dbReference type="EMBL" id="HBKQ01008259">
    <property type="protein sequence ID" value="CAE2213719.1"/>
    <property type="molecule type" value="Transcribed_RNA"/>
</dbReference>
<gene>
    <name evidence="8" type="ORF">OAUR00152_LOCUS5589</name>
</gene>
<evidence type="ECO:0000256" key="4">
    <source>
        <dbReference type="ARBA" id="ARBA00023002"/>
    </source>
</evidence>
<keyword evidence="2" id="KW-0479">Metal-binding</keyword>
<keyword evidence="6" id="KW-0732">Signal</keyword>
<name>A0A7S4HZJ9_9STRA</name>
<dbReference type="AlphaFoldDB" id="A0A7S4HZJ9"/>
<dbReference type="GO" id="GO:0051213">
    <property type="term" value="F:dioxygenase activity"/>
    <property type="evidence" value="ECO:0007669"/>
    <property type="project" value="UniProtKB-KW"/>
</dbReference>
<evidence type="ECO:0000256" key="6">
    <source>
        <dbReference type="SAM" id="SignalP"/>
    </source>
</evidence>
<feature type="domain" description="Fe2OG dioxygenase" evidence="7">
    <location>
        <begin position="194"/>
        <end position="297"/>
    </location>
</feature>
<evidence type="ECO:0000256" key="3">
    <source>
        <dbReference type="ARBA" id="ARBA00022964"/>
    </source>
</evidence>
<evidence type="ECO:0000256" key="5">
    <source>
        <dbReference type="ARBA" id="ARBA00023004"/>
    </source>
</evidence>
<comment type="cofactor">
    <cofactor evidence="1">
        <name>L-ascorbate</name>
        <dbReference type="ChEBI" id="CHEBI:38290"/>
    </cofactor>
</comment>
<dbReference type="InterPro" id="IPR005123">
    <property type="entry name" value="Oxoglu/Fe-dep_dioxygenase_dom"/>
</dbReference>
<dbReference type="PROSITE" id="PS51471">
    <property type="entry name" value="FE2OG_OXY"/>
    <property type="match status" value="1"/>
</dbReference>
<dbReference type="GO" id="GO:0016705">
    <property type="term" value="F:oxidoreductase activity, acting on paired donors, with incorporation or reduction of molecular oxygen"/>
    <property type="evidence" value="ECO:0007669"/>
    <property type="project" value="InterPro"/>
</dbReference>
<proteinExistence type="predicted"/>
<keyword evidence="5" id="KW-0408">Iron</keyword>
<keyword evidence="3" id="KW-0223">Dioxygenase</keyword>
<feature type="signal peptide" evidence="6">
    <location>
        <begin position="1"/>
        <end position="16"/>
    </location>
</feature>
<protein>
    <recommendedName>
        <fullName evidence="7">Fe2OG dioxygenase domain-containing protein</fullName>
    </recommendedName>
</protein>
<sequence>MSRNLLVAALANVASAYLVCGTAFVSQPRSTDRLLLEVRAFSPNKTELNYSSALEEDCWKEALIDPKVSHDRLSSGEKIRTGESVFLLSDFTSEEECAELASACSKAAGSHRKLVVKPGSGSPDLVRLPTLSAAARAVKRNTPCAKALPEDLDKECNRLLLKISARVDQQMESIGRSLFSGCSLHRLYLEDALGFASREPAVNVYTSGGHFLPHEDGHSLTVLVPLSRPDHDFTGGGTAFWPQDSRGPRVVPPTLVLRPKAGTAMLFGGSVTHSGVAVETGERVVLVASFSPGRISGTQPG</sequence>
<reference evidence="8" key="1">
    <citation type="submission" date="2021-01" db="EMBL/GenBank/DDBJ databases">
        <authorList>
            <person name="Corre E."/>
            <person name="Pelletier E."/>
            <person name="Niang G."/>
            <person name="Scheremetjew M."/>
            <person name="Finn R."/>
            <person name="Kale V."/>
            <person name="Holt S."/>
            <person name="Cochrane G."/>
            <person name="Meng A."/>
            <person name="Brown T."/>
            <person name="Cohen L."/>
        </authorList>
    </citation>
    <scope>NUCLEOTIDE SEQUENCE</scope>
    <source>
        <strain evidence="8">Isolate 1302-5</strain>
    </source>
</reference>
<evidence type="ECO:0000259" key="7">
    <source>
        <dbReference type="PROSITE" id="PS51471"/>
    </source>
</evidence>
<dbReference type="SMART" id="SM00702">
    <property type="entry name" value="P4Hc"/>
    <property type="match status" value="1"/>
</dbReference>
<evidence type="ECO:0000256" key="2">
    <source>
        <dbReference type="ARBA" id="ARBA00022723"/>
    </source>
</evidence>
<dbReference type="InterPro" id="IPR006620">
    <property type="entry name" value="Pro_4_hyd_alph"/>
</dbReference>
<dbReference type="SUPFAM" id="SSF51197">
    <property type="entry name" value="Clavaminate synthase-like"/>
    <property type="match status" value="1"/>
</dbReference>
<dbReference type="InterPro" id="IPR044862">
    <property type="entry name" value="Pro_4_hyd_alph_FE2OG_OXY"/>
</dbReference>
<dbReference type="Gene3D" id="2.60.120.620">
    <property type="entry name" value="q2cbj1_9rhob like domain"/>
    <property type="match status" value="1"/>
</dbReference>
<dbReference type="GO" id="GO:0031418">
    <property type="term" value="F:L-ascorbic acid binding"/>
    <property type="evidence" value="ECO:0007669"/>
    <property type="project" value="InterPro"/>
</dbReference>
<keyword evidence="4" id="KW-0560">Oxidoreductase</keyword>
<feature type="chain" id="PRO_5030566356" description="Fe2OG dioxygenase domain-containing protein" evidence="6">
    <location>
        <begin position="17"/>
        <end position="301"/>
    </location>
</feature>